<reference evidence="2 3" key="1">
    <citation type="submission" date="2016-11" db="EMBL/GenBank/DDBJ databases">
        <title>Rahnella oryzae sp. nov., isolated from rice root.</title>
        <authorList>
            <person name="Zhang X.-X."/>
            <person name="Zhang J."/>
        </authorList>
    </citation>
    <scope>NUCLEOTIDE SEQUENCE [LARGE SCALE GENOMIC DNA]</scope>
    <source>
        <strain evidence="2 3">J11-6</strain>
    </source>
</reference>
<dbReference type="SUPFAM" id="SSF56524">
    <property type="entry name" value="Oxidoreductase molybdopterin-binding domain"/>
    <property type="match status" value="1"/>
</dbReference>
<keyword evidence="3" id="KW-1185">Reference proteome</keyword>
<evidence type="ECO:0000313" key="3">
    <source>
        <dbReference type="Proteomes" id="UP000216021"/>
    </source>
</evidence>
<protein>
    <submittedName>
        <fullName evidence="2">Oxidoreductase</fullName>
    </submittedName>
</protein>
<evidence type="ECO:0000259" key="1">
    <source>
        <dbReference type="Pfam" id="PF00174"/>
    </source>
</evidence>
<sequence>MMFTRLLNVITLAFAALVISQPYAFSFTLEITGNISKFTDEENHRYIFTDQQLFAMPVQSITTSTSWTPKEKFEGVALAELLTTVGAKGTTMTFYALNDYYIDIPITDVDKYRMILAYKMGGTLLKIRNFGPLFLIYPRDTGGNELNSPLYNSRFIWQINRIVIK</sequence>
<proteinExistence type="predicted"/>
<dbReference type="InterPro" id="IPR000572">
    <property type="entry name" value="OxRdtase_Mopterin-bd_dom"/>
</dbReference>
<name>A0A1S8CHI0_9GAMM</name>
<comment type="caution">
    <text evidence="2">The sequence shown here is derived from an EMBL/GenBank/DDBJ whole genome shotgun (WGS) entry which is preliminary data.</text>
</comment>
<gene>
    <name evidence="2" type="ORF">BMI79_15610</name>
</gene>
<dbReference type="AlphaFoldDB" id="A0A1S8CHI0"/>
<dbReference type="InterPro" id="IPR036374">
    <property type="entry name" value="OxRdtase_Mopterin-bd_sf"/>
</dbReference>
<dbReference type="STRING" id="2034155.BMI79_15610"/>
<dbReference type="Gene3D" id="3.90.420.10">
    <property type="entry name" value="Oxidoreductase, molybdopterin-binding domain"/>
    <property type="match status" value="1"/>
</dbReference>
<dbReference type="Proteomes" id="UP000216021">
    <property type="component" value="Unassembled WGS sequence"/>
</dbReference>
<feature type="domain" description="Oxidoreductase molybdopterin-binding" evidence="1">
    <location>
        <begin position="58"/>
        <end position="143"/>
    </location>
</feature>
<organism evidence="2 3">
    <name type="scientific">Serratia oryzae</name>
    <dbReference type="NCBI Taxonomy" id="2034155"/>
    <lineage>
        <taxon>Bacteria</taxon>
        <taxon>Pseudomonadati</taxon>
        <taxon>Pseudomonadota</taxon>
        <taxon>Gammaproteobacteria</taxon>
        <taxon>Enterobacterales</taxon>
        <taxon>Yersiniaceae</taxon>
        <taxon>Serratia</taxon>
    </lineage>
</organism>
<accession>A0A1S8CHI0</accession>
<dbReference type="Pfam" id="PF00174">
    <property type="entry name" value="Oxidored_molyb"/>
    <property type="match status" value="1"/>
</dbReference>
<evidence type="ECO:0000313" key="2">
    <source>
        <dbReference type="EMBL" id="OMQ20999.1"/>
    </source>
</evidence>
<dbReference type="EMBL" id="MOXD01000009">
    <property type="protein sequence ID" value="OMQ20999.1"/>
    <property type="molecule type" value="Genomic_DNA"/>
</dbReference>